<feature type="transmembrane region" description="Helical" evidence="1">
    <location>
        <begin position="57"/>
        <end position="81"/>
    </location>
</feature>
<feature type="transmembrane region" description="Helical" evidence="1">
    <location>
        <begin position="183"/>
        <end position="203"/>
    </location>
</feature>
<protein>
    <submittedName>
        <fullName evidence="2">Uncharacterized protein</fullName>
    </submittedName>
</protein>
<evidence type="ECO:0000313" key="2">
    <source>
        <dbReference type="EMBL" id="KIK54130.1"/>
    </source>
</evidence>
<evidence type="ECO:0000256" key="1">
    <source>
        <dbReference type="SAM" id="Phobius"/>
    </source>
</evidence>
<keyword evidence="1" id="KW-0472">Membrane</keyword>
<proteinExistence type="predicted"/>
<gene>
    <name evidence="2" type="ORF">GYMLUDRAFT_264762</name>
</gene>
<dbReference type="Proteomes" id="UP000053593">
    <property type="component" value="Unassembled WGS sequence"/>
</dbReference>
<dbReference type="EMBL" id="KN834819">
    <property type="protein sequence ID" value="KIK54130.1"/>
    <property type="molecule type" value="Genomic_DNA"/>
</dbReference>
<name>A0A0D0AUB6_9AGAR</name>
<keyword evidence="3" id="KW-1185">Reference proteome</keyword>
<feature type="non-terminal residue" evidence="2">
    <location>
        <position position="1"/>
    </location>
</feature>
<organism evidence="2 3">
    <name type="scientific">Collybiopsis luxurians FD-317 M1</name>
    <dbReference type="NCBI Taxonomy" id="944289"/>
    <lineage>
        <taxon>Eukaryota</taxon>
        <taxon>Fungi</taxon>
        <taxon>Dikarya</taxon>
        <taxon>Basidiomycota</taxon>
        <taxon>Agaricomycotina</taxon>
        <taxon>Agaricomycetes</taxon>
        <taxon>Agaricomycetidae</taxon>
        <taxon>Agaricales</taxon>
        <taxon>Marasmiineae</taxon>
        <taxon>Omphalotaceae</taxon>
        <taxon>Collybiopsis</taxon>
        <taxon>Collybiopsis luxurians</taxon>
    </lineage>
</organism>
<dbReference type="HOGENOM" id="CLU_1008503_0_0_1"/>
<dbReference type="AlphaFoldDB" id="A0A0D0AUB6"/>
<feature type="transmembrane region" description="Helical" evidence="1">
    <location>
        <begin position="232"/>
        <end position="253"/>
    </location>
</feature>
<feature type="transmembrane region" description="Helical" evidence="1">
    <location>
        <begin position="19"/>
        <end position="45"/>
    </location>
</feature>
<accession>A0A0D0AUB6</accession>
<keyword evidence="1" id="KW-0812">Transmembrane</keyword>
<evidence type="ECO:0000313" key="3">
    <source>
        <dbReference type="Proteomes" id="UP000053593"/>
    </source>
</evidence>
<sequence>MEADGLAIIPELGYAIKNAVIGCIITLILFGFYLGTSGLAILLLLRKGLQGRPRKVALVLQLCLLTSSIFTFINYCFIPLANIHTTLIKPNSSDSLQQGLTALDESQAPSLFFYIINWTSGGINVIITDTLVIWRAWALWKEIRVMKYFWIFLAVCNAVIIIVTNVVWISGGPGESLGTAFKLNFYLLFSMTVNILATSAIAYRARMLSRMTNIFGREYESYSTGGYQIQRLLWFVVESGVIFCILQAAYYVITMDASIGSVTE</sequence>
<feature type="transmembrane region" description="Helical" evidence="1">
    <location>
        <begin position="111"/>
        <end position="137"/>
    </location>
</feature>
<feature type="transmembrane region" description="Helical" evidence="1">
    <location>
        <begin position="149"/>
        <end position="171"/>
    </location>
</feature>
<reference evidence="2 3" key="1">
    <citation type="submission" date="2014-04" db="EMBL/GenBank/DDBJ databases">
        <title>Evolutionary Origins and Diversification of the Mycorrhizal Mutualists.</title>
        <authorList>
            <consortium name="DOE Joint Genome Institute"/>
            <consortium name="Mycorrhizal Genomics Consortium"/>
            <person name="Kohler A."/>
            <person name="Kuo A."/>
            <person name="Nagy L.G."/>
            <person name="Floudas D."/>
            <person name="Copeland A."/>
            <person name="Barry K.W."/>
            <person name="Cichocki N."/>
            <person name="Veneault-Fourrey C."/>
            <person name="LaButti K."/>
            <person name="Lindquist E.A."/>
            <person name="Lipzen A."/>
            <person name="Lundell T."/>
            <person name="Morin E."/>
            <person name="Murat C."/>
            <person name="Riley R."/>
            <person name="Ohm R."/>
            <person name="Sun H."/>
            <person name="Tunlid A."/>
            <person name="Henrissat B."/>
            <person name="Grigoriev I.V."/>
            <person name="Hibbett D.S."/>
            <person name="Martin F."/>
        </authorList>
    </citation>
    <scope>NUCLEOTIDE SEQUENCE [LARGE SCALE GENOMIC DNA]</scope>
    <source>
        <strain evidence="2 3">FD-317 M1</strain>
    </source>
</reference>
<keyword evidence="1" id="KW-1133">Transmembrane helix</keyword>
<dbReference type="OrthoDB" id="3174341at2759"/>